<dbReference type="Proteomes" id="UP001179614">
    <property type="component" value="Chromosome"/>
</dbReference>
<gene>
    <name evidence="2" type="ORF">I3J27_21120</name>
</gene>
<evidence type="ECO:0000313" key="3">
    <source>
        <dbReference type="Proteomes" id="UP001179614"/>
    </source>
</evidence>
<dbReference type="EMBL" id="CP089391">
    <property type="protein sequence ID" value="WBL75540.1"/>
    <property type="molecule type" value="Genomic_DNA"/>
</dbReference>
<name>A0ABY7MB94_9BRAD</name>
<reference evidence="2" key="1">
    <citation type="submission" date="2021-12" db="EMBL/GenBank/DDBJ databases">
        <title>Bradyrhizobium xenonodulans sp. nov.</title>
        <authorList>
            <person name="Claassens R."/>
            <person name="Venter S.N."/>
            <person name="Beukes C.W."/>
            <person name="Stepkowski T."/>
            <person name="Steenkamp E.T."/>
        </authorList>
    </citation>
    <scope>NUCLEOTIDE SEQUENCE</scope>
    <source>
        <strain evidence="2">14AB</strain>
    </source>
</reference>
<evidence type="ECO:0000313" key="2">
    <source>
        <dbReference type="EMBL" id="WBL75540.1"/>
    </source>
</evidence>
<keyword evidence="3" id="KW-1185">Reference proteome</keyword>
<accession>A0ABY7MB94</accession>
<evidence type="ECO:0000256" key="1">
    <source>
        <dbReference type="SAM" id="MobiDB-lite"/>
    </source>
</evidence>
<feature type="region of interest" description="Disordered" evidence="1">
    <location>
        <begin position="1"/>
        <end position="23"/>
    </location>
</feature>
<sequence>MEQIQQKGSRDGNAIFAQMPGRSGRGALGSVARAALDASNRAGARLDPREDFAKECLHAGPLEKDMM</sequence>
<proteinExistence type="predicted"/>
<organism evidence="2 3">
    <name type="scientific">Bradyrhizobium xenonodulans</name>
    <dbReference type="NCBI Taxonomy" id="2736875"/>
    <lineage>
        <taxon>Bacteria</taxon>
        <taxon>Pseudomonadati</taxon>
        <taxon>Pseudomonadota</taxon>
        <taxon>Alphaproteobacteria</taxon>
        <taxon>Hyphomicrobiales</taxon>
        <taxon>Nitrobacteraceae</taxon>
        <taxon>Bradyrhizobium</taxon>
    </lineage>
</organism>
<dbReference type="RefSeq" id="WP_270160366.1">
    <property type="nucleotide sequence ID" value="NZ_CP089391.1"/>
</dbReference>
<protein>
    <submittedName>
        <fullName evidence="2">Uncharacterized protein</fullName>
    </submittedName>
</protein>